<dbReference type="InterPro" id="IPR050228">
    <property type="entry name" value="Carboxylesterase_BioH"/>
</dbReference>
<evidence type="ECO:0000313" key="3">
    <source>
        <dbReference type="Proteomes" id="UP000800038"/>
    </source>
</evidence>
<dbReference type="Proteomes" id="UP000800038">
    <property type="component" value="Unassembled WGS sequence"/>
</dbReference>
<keyword evidence="2" id="KW-0378">Hydrolase</keyword>
<dbReference type="InterPro" id="IPR000073">
    <property type="entry name" value="AB_hydrolase_1"/>
</dbReference>
<dbReference type="Gene3D" id="3.40.50.1820">
    <property type="entry name" value="alpha/beta hydrolase"/>
    <property type="match status" value="1"/>
</dbReference>
<dbReference type="OrthoDB" id="408373at2759"/>
<organism evidence="2 3">
    <name type="scientific">Clathrospora elynae</name>
    <dbReference type="NCBI Taxonomy" id="706981"/>
    <lineage>
        <taxon>Eukaryota</taxon>
        <taxon>Fungi</taxon>
        <taxon>Dikarya</taxon>
        <taxon>Ascomycota</taxon>
        <taxon>Pezizomycotina</taxon>
        <taxon>Dothideomycetes</taxon>
        <taxon>Pleosporomycetidae</taxon>
        <taxon>Pleosporales</taxon>
        <taxon>Diademaceae</taxon>
        <taxon>Clathrospora</taxon>
    </lineage>
</organism>
<dbReference type="InterPro" id="IPR029058">
    <property type="entry name" value="AB_hydrolase_fold"/>
</dbReference>
<evidence type="ECO:0000313" key="2">
    <source>
        <dbReference type="EMBL" id="KAF1934636.1"/>
    </source>
</evidence>
<reference evidence="2" key="1">
    <citation type="journal article" date="2020" name="Stud. Mycol.">
        <title>101 Dothideomycetes genomes: a test case for predicting lifestyles and emergence of pathogens.</title>
        <authorList>
            <person name="Haridas S."/>
            <person name="Albert R."/>
            <person name="Binder M."/>
            <person name="Bloem J."/>
            <person name="Labutti K."/>
            <person name="Salamov A."/>
            <person name="Andreopoulos B."/>
            <person name="Baker S."/>
            <person name="Barry K."/>
            <person name="Bills G."/>
            <person name="Bluhm B."/>
            <person name="Cannon C."/>
            <person name="Castanera R."/>
            <person name="Culley D."/>
            <person name="Daum C."/>
            <person name="Ezra D."/>
            <person name="Gonzalez J."/>
            <person name="Henrissat B."/>
            <person name="Kuo A."/>
            <person name="Liang C."/>
            <person name="Lipzen A."/>
            <person name="Lutzoni F."/>
            <person name="Magnuson J."/>
            <person name="Mondo S."/>
            <person name="Nolan M."/>
            <person name="Ohm R."/>
            <person name="Pangilinan J."/>
            <person name="Park H.-J."/>
            <person name="Ramirez L."/>
            <person name="Alfaro M."/>
            <person name="Sun H."/>
            <person name="Tritt A."/>
            <person name="Yoshinaga Y."/>
            <person name="Zwiers L.-H."/>
            <person name="Turgeon B."/>
            <person name="Goodwin S."/>
            <person name="Spatafora J."/>
            <person name="Crous P."/>
            <person name="Grigoriev I."/>
        </authorList>
    </citation>
    <scope>NUCLEOTIDE SEQUENCE</scope>
    <source>
        <strain evidence="2">CBS 161.51</strain>
    </source>
</reference>
<name>A0A6A5S867_9PLEO</name>
<accession>A0A6A5S867</accession>
<keyword evidence="3" id="KW-1185">Reference proteome</keyword>
<dbReference type="AlphaFoldDB" id="A0A6A5S867"/>
<evidence type="ECO:0000259" key="1">
    <source>
        <dbReference type="Pfam" id="PF00561"/>
    </source>
</evidence>
<sequence>MIVRFCSHPSPHAWTPARISKTTHKSSSRTAQQPTIDISSRYTAMTLTTSDFVLPRSGGPPRASKSPIPGPSEAAFTEAFGALLPPAKFLKTSNGKSAYYEIPPFPPGHSSETPDRVLFIHGVQTPAIGMLPLAHALHSSFSHAHFALFDLWGHGLSDTPVLPYDASLFHQLLDALLNHLQWPSAHLVGYSFGASLSVGYAASRSSRVQSFTLVAPGGLIRSSLFTPKEQAHLRNGCDEVAARKWVLQFLEDGELVVPADSKERIGRGEVIAEAVRDWQMRVHPGHPASVVAVFRDGGALDNHAGFARALHTGIPSLVVLGEKDDLCSEQELREFGFEKVFVVPQAGHGVIRERVPEVAELISNFWTKLG</sequence>
<feature type="domain" description="AB hydrolase-1" evidence="1">
    <location>
        <begin position="136"/>
        <end position="350"/>
    </location>
</feature>
<dbReference type="Pfam" id="PF00561">
    <property type="entry name" value="Abhydrolase_1"/>
    <property type="match status" value="1"/>
</dbReference>
<dbReference type="PANTHER" id="PTHR43194:SF2">
    <property type="entry name" value="PEROXISOMAL MEMBRANE PROTEIN LPX1"/>
    <property type="match status" value="1"/>
</dbReference>
<dbReference type="EMBL" id="ML976422">
    <property type="protein sequence ID" value="KAF1934636.1"/>
    <property type="molecule type" value="Genomic_DNA"/>
</dbReference>
<dbReference type="SUPFAM" id="SSF53474">
    <property type="entry name" value="alpha/beta-Hydrolases"/>
    <property type="match status" value="1"/>
</dbReference>
<protein>
    <submittedName>
        <fullName evidence="2">Alpha/beta-hydrolase</fullName>
    </submittedName>
</protein>
<dbReference type="GO" id="GO:0016787">
    <property type="term" value="F:hydrolase activity"/>
    <property type="evidence" value="ECO:0007669"/>
    <property type="project" value="UniProtKB-KW"/>
</dbReference>
<proteinExistence type="predicted"/>
<dbReference type="PANTHER" id="PTHR43194">
    <property type="entry name" value="HYDROLASE ALPHA/BETA FOLD FAMILY"/>
    <property type="match status" value="1"/>
</dbReference>
<gene>
    <name evidence="2" type="ORF">EJ02DRAFT_182097</name>
</gene>